<proteinExistence type="predicted"/>
<reference evidence="2 3" key="1">
    <citation type="submission" date="2015-04" db="EMBL/GenBank/DDBJ databases">
        <authorList>
            <person name="Heijne W.H."/>
            <person name="Fedorova N.D."/>
            <person name="Nierman W.C."/>
            <person name="Vollebregt A.W."/>
            <person name="Zhao Z."/>
            <person name="Wu L."/>
            <person name="Kumar M."/>
            <person name="Stam H."/>
            <person name="van den Berg M.A."/>
            <person name="Pel H.J."/>
        </authorList>
    </citation>
    <scope>NUCLEOTIDE SEQUENCE [LARGE SCALE GENOMIC DNA]</scope>
    <source>
        <strain evidence="2 3">CBS 393.64</strain>
    </source>
</reference>
<evidence type="ECO:0000313" key="2">
    <source>
        <dbReference type="EMBL" id="KKA17463.1"/>
    </source>
</evidence>
<dbReference type="GeneID" id="25320861"/>
<keyword evidence="3" id="KW-1185">Reference proteome</keyword>
<name>A0A0F4YIN8_RASE3</name>
<evidence type="ECO:0000313" key="3">
    <source>
        <dbReference type="Proteomes" id="UP000053958"/>
    </source>
</evidence>
<protein>
    <submittedName>
        <fullName evidence="2">Uncharacterized protein</fullName>
    </submittedName>
</protein>
<dbReference type="Proteomes" id="UP000053958">
    <property type="component" value="Unassembled WGS sequence"/>
</dbReference>
<feature type="non-terminal residue" evidence="2">
    <location>
        <position position="1"/>
    </location>
</feature>
<comment type="caution">
    <text evidence="2">The sequence shown here is derived from an EMBL/GenBank/DDBJ whole genome shotgun (WGS) entry which is preliminary data.</text>
</comment>
<sequence>RSGPTNRAAGPIAWLEVPSVCTSNLCLGILRKKQQYSTYRIVRIVYIILRSTCYPPYQRETCTEYNYSSRQLIDAYALLCRRQLLRASASSAEGNPSGRWRGPSANEAAR</sequence>
<organism evidence="2 3">
    <name type="scientific">Rasamsonia emersonii (strain ATCC 16479 / CBS 393.64 / IMI 116815)</name>
    <dbReference type="NCBI Taxonomy" id="1408163"/>
    <lineage>
        <taxon>Eukaryota</taxon>
        <taxon>Fungi</taxon>
        <taxon>Dikarya</taxon>
        <taxon>Ascomycota</taxon>
        <taxon>Pezizomycotina</taxon>
        <taxon>Eurotiomycetes</taxon>
        <taxon>Eurotiomycetidae</taxon>
        <taxon>Eurotiales</taxon>
        <taxon>Trichocomaceae</taxon>
        <taxon>Rasamsonia</taxon>
    </lineage>
</organism>
<evidence type="ECO:0000256" key="1">
    <source>
        <dbReference type="SAM" id="MobiDB-lite"/>
    </source>
</evidence>
<accession>A0A0F4YIN8</accession>
<dbReference type="AlphaFoldDB" id="A0A0F4YIN8"/>
<dbReference type="EMBL" id="LASV01000650">
    <property type="protein sequence ID" value="KKA17463.1"/>
    <property type="molecule type" value="Genomic_DNA"/>
</dbReference>
<gene>
    <name evidence="2" type="ORF">T310_8643</name>
</gene>
<feature type="region of interest" description="Disordered" evidence="1">
    <location>
        <begin position="88"/>
        <end position="110"/>
    </location>
</feature>
<dbReference type="RefSeq" id="XP_013324075.1">
    <property type="nucleotide sequence ID" value="XM_013468621.1"/>
</dbReference>